<dbReference type="EMBL" id="LKCM01000253">
    <property type="protein sequence ID" value="KPQ42225.1"/>
    <property type="molecule type" value="Genomic_DNA"/>
</dbReference>
<gene>
    <name evidence="1" type="ORF">MPEBLZ_03222</name>
</gene>
<organism evidence="1 2">
    <name type="scientific">Candidatus Methanoperedens nitratireducens</name>
    <dbReference type="NCBI Taxonomy" id="1392998"/>
    <lineage>
        <taxon>Archaea</taxon>
        <taxon>Methanobacteriati</taxon>
        <taxon>Methanobacteriota</taxon>
        <taxon>Stenosarchaea group</taxon>
        <taxon>Methanomicrobia</taxon>
        <taxon>Methanosarcinales</taxon>
        <taxon>ANME-2 cluster</taxon>
        <taxon>Candidatus Methanoperedentaceae</taxon>
        <taxon>Candidatus Methanoperedens</taxon>
    </lineage>
</organism>
<reference evidence="1 2" key="1">
    <citation type="submission" date="2015-09" db="EMBL/GenBank/DDBJ databases">
        <title>A metagenomics-based metabolic model of nitrate-dependent anaerobic oxidation of methane by Methanoperedens-like archaea.</title>
        <authorList>
            <person name="Arshad A."/>
            <person name="Speth D.R."/>
            <person name="De Graaf R.M."/>
            <person name="Op Den Camp H.J."/>
            <person name="Jetten M.S."/>
            <person name="Welte C.U."/>
        </authorList>
    </citation>
    <scope>NUCLEOTIDE SEQUENCE [LARGE SCALE GENOMIC DNA]</scope>
</reference>
<evidence type="ECO:0000313" key="2">
    <source>
        <dbReference type="Proteomes" id="UP000050360"/>
    </source>
</evidence>
<evidence type="ECO:0000313" key="1">
    <source>
        <dbReference type="EMBL" id="KPQ42225.1"/>
    </source>
</evidence>
<name>A0A0P8C665_9EURY</name>
<sequence>MKKKEKYLEDADIILNLNDVTVNSLDSFHSSGCSGRVSFEINCQTKHGYCEDPRFLGKIKMDDNISTSGIVGMLSPQFEMLPWRIGADRGGYREVAGG</sequence>
<comment type="caution">
    <text evidence="1">The sequence shown here is derived from an EMBL/GenBank/DDBJ whole genome shotgun (WGS) entry which is preliminary data.</text>
</comment>
<accession>A0A0P8C665</accession>
<dbReference type="AlphaFoldDB" id="A0A0P8C665"/>
<protein>
    <submittedName>
        <fullName evidence="1">Uncharacterized protein</fullName>
    </submittedName>
</protein>
<dbReference type="Proteomes" id="UP000050360">
    <property type="component" value="Unassembled WGS sequence"/>
</dbReference>
<proteinExistence type="predicted"/>